<keyword evidence="6" id="KW-0067">ATP-binding</keyword>
<organism evidence="10">
    <name type="scientific">freshwater metagenome</name>
    <dbReference type="NCBI Taxonomy" id="449393"/>
    <lineage>
        <taxon>unclassified sequences</taxon>
        <taxon>metagenomes</taxon>
        <taxon>ecological metagenomes</taxon>
    </lineage>
</organism>
<dbReference type="PANTHER" id="PTHR43033:SF1">
    <property type="entry name" value="TRNA(ILE)-LYSIDINE SYNTHASE-RELATED"/>
    <property type="match status" value="1"/>
</dbReference>
<dbReference type="GO" id="GO:0008033">
    <property type="term" value="P:tRNA processing"/>
    <property type="evidence" value="ECO:0007669"/>
    <property type="project" value="UniProtKB-KW"/>
</dbReference>
<dbReference type="Pfam" id="PF01171">
    <property type="entry name" value="ATP_bind_3"/>
    <property type="match status" value="1"/>
</dbReference>
<evidence type="ECO:0000256" key="6">
    <source>
        <dbReference type="ARBA" id="ARBA00022840"/>
    </source>
</evidence>
<dbReference type="GO" id="GO:0005737">
    <property type="term" value="C:cytoplasm"/>
    <property type="evidence" value="ECO:0007669"/>
    <property type="project" value="InterPro"/>
</dbReference>
<keyword evidence="5" id="KW-0547">Nucleotide-binding</keyword>
<dbReference type="HAMAP" id="MF_01161">
    <property type="entry name" value="tRNA_Ile_lys_synt"/>
    <property type="match status" value="1"/>
</dbReference>
<feature type="domain" description="tRNA(Ile)-lysidine/2-thiocytidine synthase N-terminal" evidence="8">
    <location>
        <begin position="21"/>
        <end position="193"/>
    </location>
</feature>
<evidence type="ECO:0000256" key="3">
    <source>
        <dbReference type="ARBA" id="ARBA00022598"/>
    </source>
</evidence>
<dbReference type="AlphaFoldDB" id="A0A6J7GL73"/>
<dbReference type="GO" id="GO:0005524">
    <property type="term" value="F:ATP binding"/>
    <property type="evidence" value="ECO:0007669"/>
    <property type="project" value="UniProtKB-KW"/>
</dbReference>
<evidence type="ECO:0000256" key="4">
    <source>
        <dbReference type="ARBA" id="ARBA00022694"/>
    </source>
</evidence>
<evidence type="ECO:0000256" key="5">
    <source>
        <dbReference type="ARBA" id="ARBA00022741"/>
    </source>
</evidence>
<dbReference type="InterPro" id="IPR015262">
    <property type="entry name" value="tRNA_Ile_lys_synt_subst-bd"/>
</dbReference>
<keyword evidence="4" id="KW-0819">tRNA processing</keyword>
<keyword evidence="2" id="KW-0963">Cytoplasm</keyword>
<evidence type="ECO:0000256" key="7">
    <source>
        <dbReference type="ARBA" id="ARBA00048539"/>
    </source>
</evidence>
<accession>A0A6J7GL73</accession>
<dbReference type="SUPFAM" id="SSF52402">
    <property type="entry name" value="Adenine nucleotide alpha hydrolases-like"/>
    <property type="match status" value="1"/>
</dbReference>
<dbReference type="Pfam" id="PF09179">
    <property type="entry name" value="TilS"/>
    <property type="match status" value="1"/>
</dbReference>
<dbReference type="InterPro" id="IPR012094">
    <property type="entry name" value="tRNA_Ile_lys_synt"/>
</dbReference>
<dbReference type="Gene3D" id="1.20.59.20">
    <property type="match status" value="1"/>
</dbReference>
<dbReference type="EMBL" id="CAFBMR010000016">
    <property type="protein sequence ID" value="CAB4909041.1"/>
    <property type="molecule type" value="Genomic_DNA"/>
</dbReference>
<dbReference type="NCBIfam" id="TIGR02432">
    <property type="entry name" value="lysidine_TilS_N"/>
    <property type="match status" value="1"/>
</dbReference>
<sequence length="318" mass="34024">MSEDVRIAVRRCLADLRSSTVLIACSGGADSLALARSVAAEAPRADVHAVAIVVDHDLQEGSAIVAERAAQKCRDLGLEAEVVRVTVVMSGDGLEAAAREARYAALDAAADRWGADAILLGHTMEDQAETVLMRLSRGSGARSLAGIPAQSGRLLRPLLGVPRSTVRAYVADLDPWEDPHNFDPNMLRPRVRSELLPMVTDVLGAGAIAGLARTASLLRADSEALDEWTAREYERLAIRAGRCIEFDVHELLGLPEAVRTRLIRLACHGCGCPTGSLGFDHIFVVHGFLVDWHGQGAATLPGGVTAQRRYDRLCLTGD</sequence>
<dbReference type="EC" id="6.3.4.19" evidence="1"/>
<dbReference type="InterPro" id="IPR014729">
    <property type="entry name" value="Rossmann-like_a/b/a_fold"/>
</dbReference>
<dbReference type="PANTHER" id="PTHR43033">
    <property type="entry name" value="TRNA(ILE)-LYSIDINE SYNTHASE-RELATED"/>
    <property type="match status" value="1"/>
</dbReference>
<evidence type="ECO:0000256" key="2">
    <source>
        <dbReference type="ARBA" id="ARBA00022490"/>
    </source>
</evidence>
<evidence type="ECO:0000313" key="10">
    <source>
        <dbReference type="EMBL" id="CAB4909041.1"/>
    </source>
</evidence>
<evidence type="ECO:0000259" key="8">
    <source>
        <dbReference type="Pfam" id="PF01171"/>
    </source>
</evidence>
<dbReference type="InterPro" id="IPR011063">
    <property type="entry name" value="TilS/TtcA_N"/>
</dbReference>
<proteinExistence type="inferred from homology"/>
<feature type="domain" description="tRNA(Ile)-lysidine synthase substrate-binding" evidence="9">
    <location>
        <begin position="247"/>
        <end position="313"/>
    </location>
</feature>
<reference evidence="10" key="1">
    <citation type="submission" date="2020-05" db="EMBL/GenBank/DDBJ databases">
        <authorList>
            <person name="Chiriac C."/>
            <person name="Salcher M."/>
            <person name="Ghai R."/>
            <person name="Kavagutti S V."/>
        </authorList>
    </citation>
    <scope>NUCLEOTIDE SEQUENCE</scope>
</reference>
<dbReference type="Gene3D" id="3.40.50.620">
    <property type="entry name" value="HUPs"/>
    <property type="match status" value="1"/>
</dbReference>
<name>A0A6J7GL73_9ZZZZ</name>
<comment type="catalytic activity">
    <reaction evidence="7">
        <text>cytidine(34) in tRNA(Ile2) + L-lysine + ATP = lysidine(34) in tRNA(Ile2) + AMP + diphosphate + H(+)</text>
        <dbReference type="Rhea" id="RHEA:43744"/>
        <dbReference type="Rhea" id="RHEA-COMP:10625"/>
        <dbReference type="Rhea" id="RHEA-COMP:10670"/>
        <dbReference type="ChEBI" id="CHEBI:15378"/>
        <dbReference type="ChEBI" id="CHEBI:30616"/>
        <dbReference type="ChEBI" id="CHEBI:32551"/>
        <dbReference type="ChEBI" id="CHEBI:33019"/>
        <dbReference type="ChEBI" id="CHEBI:82748"/>
        <dbReference type="ChEBI" id="CHEBI:83665"/>
        <dbReference type="ChEBI" id="CHEBI:456215"/>
        <dbReference type="EC" id="6.3.4.19"/>
    </reaction>
</comment>
<dbReference type="GO" id="GO:0032267">
    <property type="term" value="F:tRNA(Ile)-lysidine synthase activity"/>
    <property type="evidence" value="ECO:0007669"/>
    <property type="project" value="UniProtKB-EC"/>
</dbReference>
<protein>
    <recommendedName>
        <fullName evidence="1">tRNA(Ile)-lysidine synthetase</fullName>
        <ecNumber evidence="1">6.3.4.19</ecNumber>
    </recommendedName>
</protein>
<dbReference type="SUPFAM" id="SSF82829">
    <property type="entry name" value="MesJ substrate recognition domain-like"/>
    <property type="match status" value="1"/>
</dbReference>
<dbReference type="CDD" id="cd01992">
    <property type="entry name" value="TilS_N"/>
    <property type="match status" value="1"/>
</dbReference>
<evidence type="ECO:0000259" key="9">
    <source>
        <dbReference type="Pfam" id="PF09179"/>
    </source>
</evidence>
<keyword evidence="3" id="KW-0436">Ligase</keyword>
<dbReference type="InterPro" id="IPR012795">
    <property type="entry name" value="tRNA_Ile_lys_synt_N"/>
</dbReference>
<gene>
    <name evidence="10" type="ORF">UFOPK3610_00653</name>
</gene>
<evidence type="ECO:0000256" key="1">
    <source>
        <dbReference type="ARBA" id="ARBA00013267"/>
    </source>
</evidence>